<evidence type="ECO:0000313" key="3">
    <source>
        <dbReference type="Proteomes" id="UP000184485"/>
    </source>
</evidence>
<proteinExistence type="predicted"/>
<dbReference type="OrthoDB" id="7362854at2"/>
<dbReference type="InterPro" id="IPR038444">
    <property type="entry name" value="DUF465_sf"/>
</dbReference>
<organism evidence="2 3">
    <name type="scientific">Kaistia soli DSM 19436</name>
    <dbReference type="NCBI Taxonomy" id="1122133"/>
    <lineage>
        <taxon>Bacteria</taxon>
        <taxon>Pseudomonadati</taxon>
        <taxon>Pseudomonadota</taxon>
        <taxon>Alphaproteobacteria</taxon>
        <taxon>Hyphomicrobiales</taxon>
        <taxon>Kaistiaceae</taxon>
        <taxon>Kaistia</taxon>
    </lineage>
</organism>
<accession>A0A1M5JG12</accession>
<keyword evidence="3" id="KW-1185">Reference proteome</keyword>
<evidence type="ECO:0000313" key="2">
    <source>
        <dbReference type="EMBL" id="SHG39487.1"/>
    </source>
</evidence>
<name>A0A1M5JG12_9HYPH</name>
<protein>
    <recommendedName>
        <fullName evidence="4">DUF465 domain-containing protein</fullName>
    </recommendedName>
</protein>
<dbReference type="RefSeq" id="WP_073056770.1">
    <property type="nucleotide sequence ID" value="NZ_FQUP01000004.1"/>
</dbReference>
<dbReference type="AlphaFoldDB" id="A0A1M5JG12"/>
<evidence type="ECO:0008006" key="4">
    <source>
        <dbReference type="Google" id="ProtNLM"/>
    </source>
</evidence>
<dbReference type="EMBL" id="FQUP01000004">
    <property type="protein sequence ID" value="SHG39487.1"/>
    <property type="molecule type" value="Genomic_DNA"/>
</dbReference>
<dbReference type="STRING" id="1122133.SAMN02745157_4203"/>
<keyword evidence="1" id="KW-0175">Coiled coil</keyword>
<dbReference type="Proteomes" id="UP000184485">
    <property type="component" value="Unassembled WGS sequence"/>
</dbReference>
<gene>
    <name evidence="2" type="ORF">SAMN02745157_4203</name>
</gene>
<sequence length="60" mass="7062">MSMLSHLEALERRHEALDKEIEDVMKTHPSIDPLQIKALKRKKLQVKDEIARLKDDTTMH</sequence>
<reference evidence="2 3" key="1">
    <citation type="submission" date="2016-11" db="EMBL/GenBank/DDBJ databases">
        <authorList>
            <person name="Jaros S."/>
            <person name="Januszkiewicz K."/>
            <person name="Wedrychowicz H."/>
        </authorList>
    </citation>
    <scope>NUCLEOTIDE SEQUENCE [LARGE SCALE GENOMIC DNA]</scope>
    <source>
        <strain evidence="2 3">DSM 19436</strain>
    </source>
</reference>
<dbReference type="Pfam" id="PF04325">
    <property type="entry name" value="DUF465"/>
    <property type="match status" value="1"/>
</dbReference>
<evidence type="ECO:0000256" key="1">
    <source>
        <dbReference type="SAM" id="Coils"/>
    </source>
</evidence>
<feature type="coiled-coil region" evidence="1">
    <location>
        <begin position="7"/>
        <end position="56"/>
    </location>
</feature>
<dbReference type="Gene3D" id="6.10.280.50">
    <property type="match status" value="1"/>
</dbReference>
<dbReference type="InterPro" id="IPR007420">
    <property type="entry name" value="DUF465"/>
</dbReference>